<comment type="cofactor">
    <cofactor evidence="2">
        <name>Mg(2+)</name>
        <dbReference type="ChEBI" id="CHEBI:18420"/>
    </cofactor>
</comment>
<dbReference type="EMBL" id="JBHSXS010000002">
    <property type="protein sequence ID" value="MFC6879167.1"/>
    <property type="molecule type" value="Genomic_DNA"/>
</dbReference>
<dbReference type="Proteomes" id="UP001596380">
    <property type="component" value="Unassembled WGS sequence"/>
</dbReference>
<keyword evidence="3" id="KW-0479">Metal-binding</keyword>
<evidence type="ECO:0000256" key="6">
    <source>
        <dbReference type="ARBA" id="ARBA00023211"/>
    </source>
</evidence>
<keyword evidence="9" id="KW-1185">Reference proteome</keyword>
<dbReference type="PANTHER" id="PTHR43275">
    <property type="entry name" value="D-MALATE DEHYDROGENASE [DECARBOXYLATING]"/>
    <property type="match status" value="1"/>
</dbReference>
<evidence type="ECO:0000256" key="5">
    <source>
        <dbReference type="ARBA" id="ARBA00023027"/>
    </source>
</evidence>
<reference evidence="9" key="1">
    <citation type="journal article" date="2019" name="Int. J. Syst. Evol. Microbiol.">
        <title>The Global Catalogue of Microorganisms (GCM) 10K type strain sequencing project: providing services to taxonomists for standard genome sequencing and annotation.</title>
        <authorList>
            <consortium name="The Broad Institute Genomics Platform"/>
            <consortium name="The Broad Institute Genome Sequencing Center for Infectious Disease"/>
            <person name="Wu L."/>
            <person name="Ma J."/>
        </authorList>
    </citation>
    <scope>NUCLEOTIDE SEQUENCE [LARGE SCALE GENOMIC DNA]</scope>
    <source>
        <strain evidence="9">JCM 3369</strain>
    </source>
</reference>
<keyword evidence="6" id="KW-0464">Manganese</keyword>
<dbReference type="PANTHER" id="PTHR43275:SF1">
    <property type="entry name" value="D-MALATE DEHYDROGENASE [DECARBOXYLATING]"/>
    <property type="match status" value="1"/>
</dbReference>
<comment type="caution">
    <text evidence="8">The sequence shown here is derived from an EMBL/GenBank/DDBJ whole genome shotgun (WGS) entry which is preliminary data.</text>
</comment>
<dbReference type="InterPro" id="IPR050501">
    <property type="entry name" value="ICDH/IPMDH"/>
</dbReference>
<protein>
    <submittedName>
        <fullName evidence="8">Isocitrate/isopropylmalate dehydrogenase family protein</fullName>
    </submittedName>
</protein>
<feature type="domain" description="Isopropylmalate dehydrogenase-like" evidence="7">
    <location>
        <begin position="2"/>
        <end position="334"/>
    </location>
</feature>
<dbReference type="SUPFAM" id="SSF53659">
    <property type="entry name" value="Isocitrate/Isopropylmalate dehydrogenase-like"/>
    <property type="match status" value="1"/>
</dbReference>
<dbReference type="SMART" id="SM01329">
    <property type="entry name" value="Iso_dh"/>
    <property type="match status" value="1"/>
</dbReference>
<evidence type="ECO:0000256" key="2">
    <source>
        <dbReference type="ARBA" id="ARBA00001946"/>
    </source>
</evidence>
<name>A0ABW2CBL1_9ACTN</name>
<accession>A0ABW2CBL1</accession>
<evidence type="ECO:0000256" key="3">
    <source>
        <dbReference type="ARBA" id="ARBA00022723"/>
    </source>
</evidence>
<proteinExistence type="predicted"/>
<evidence type="ECO:0000313" key="9">
    <source>
        <dbReference type="Proteomes" id="UP001596380"/>
    </source>
</evidence>
<sequence>MTVIPGDGIGPEVVHEALLTLEALDLGLGLDVLDHVNADAYLRTGTALSDRDFERVRASAATLLGAVGDPRTDGTDYARGVLLRLRFDLDLYVNHRPARLLHDRLSPLRRKEHRPLDCVIVRENTEGLYAGIGGRLRPGTPHEVALDVEISTGHGVERVIDYAFSIARRGVCMVDKSNAVRNGGGLWQRRWREAAEARPDIETTHLYVDNAVMQLVADPTRFDVIVANNSYGDILSDLAAELAGGLGAATSANLNAATGFGLFEPVHGTAPDIAGQGVANPVGAILTAGLMVGHLGHRDAAKAVTRAVDRAIDLERTTPDLGGDLTTAEAGAAVRAELR</sequence>
<evidence type="ECO:0000256" key="1">
    <source>
        <dbReference type="ARBA" id="ARBA00001936"/>
    </source>
</evidence>
<organism evidence="8 9">
    <name type="scientific">Actinomadura yumaensis</name>
    <dbReference type="NCBI Taxonomy" id="111807"/>
    <lineage>
        <taxon>Bacteria</taxon>
        <taxon>Bacillati</taxon>
        <taxon>Actinomycetota</taxon>
        <taxon>Actinomycetes</taxon>
        <taxon>Streptosporangiales</taxon>
        <taxon>Thermomonosporaceae</taxon>
        <taxon>Actinomadura</taxon>
    </lineage>
</organism>
<evidence type="ECO:0000256" key="4">
    <source>
        <dbReference type="ARBA" id="ARBA00023002"/>
    </source>
</evidence>
<evidence type="ECO:0000313" key="8">
    <source>
        <dbReference type="EMBL" id="MFC6879167.1"/>
    </source>
</evidence>
<evidence type="ECO:0000259" key="7">
    <source>
        <dbReference type="SMART" id="SM01329"/>
    </source>
</evidence>
<keyword evidence="4" id="KW-0560">Oxidoreductase</keyword>
<dbReference type="RefSeq" id="WP_309240059.1">
    <property type="nucleotide sequence ID" value="NZ_JBHSXE010000001.1"/>
</dbReference>
<comment type="cofactor">
    <cofactor evidence="1">
        <name>Mn(2+)</name>
        <dbReference type="ChEBI" id="CHEBI:29035"/>
    </cofactor>
</comment>
<gene>
    <name evidence="8" type="ORF">ACFQKB_05235</name>
</gene>
<dbReference type="Gene3D" id="3.40.718.10">
    <property type="entry name" value="Isopropylmalate Dehydrogenase"/>
    <property type="match status" value="1"/>
</dbReference>
<dbReference type="InterPro" id="IPR024084">
    <property type="entry name" value="IsoPropMal-DH-like_dom"/>
</dbReference>
<dbReference type="Pfam" id="PF00180">
    <property type="entry name" value="Iso_dh"/>
    <property type="match status" value="1"/>
</dbReference>
<keyword evidence="5" id="KW-0520">NAD</keyword>